<gene>
    <name evidence="2" type="ORF">AB1Y20_020920</name>
</gene>
<dbReference type="InterPro" id="IPR028994">
    <property type="entry name" value="Integrin_alpha_N"/>
</dbReference>
<feature type="compositionally biased region" description="Pro residues" evidence="1">
    <location>
        <begin position="774"/>
        <end position="853"/>
    </location>
</feature>
<dbReference type="PANTHER" id="PTHR45733:SF17">
    <property type="entry name" value="FORMIN-LIKE PROTEIN 14"/>
    <property type="match status" value="1"/>
</dbReference>
<evidence type="ECO:0000256" key="1">
    <source>
        <dbReference type="SAM" id="MobiDB-lite"/>
    </source>
</evidence>
<dbReference type="PRINTS" id="PR01217">
    <property type="entry name" value="PRICHEXTENSN"/>
</dbReference>
<proteinExistence type="predicted"/>
<keyword evidence="3" id="KW-1185">Reference proteome</keyword>
<dbReference type="PANTHER" id="PTHR45733">
    <property type="entry name" value="FORMIN-J"/>
    <property type="match status" value="1"/>
</dbReference>
<organism evidence="2 3">
    <name type="scientific">Prymnesium parvum</name>
    <name type="common">Toxic golden alga</name>
    <dbReference type="NCBI Taxonomy" id="97485"/>
    <lineage>
        <taxon>Eukaryota</taxon>
        <taxon>Haptista</taxon>
        <taxon>Haptophyta</taxon>
        <taxon>Prymnesiophyceae</taxon>
        <taxon>Prymnesiales</taxon>
        <taxon>Prymnesiaceae</taxon>
        <taxon>Prymnesium</taxon>
    </lineage>
</organism>
<dbReference type="EMBL" id="JBGBPQ010000007">
    <property type="protein sequence ID" value="KAL1521249.1"/>
    <property type="molecule type" value="Genomic_DNA"/>
</dbReference>
<feature type="compositionally biased region" description="Low complexity" evidence="1">
    <location>
        <begin position="362"/>
        <end position="395"/>
    </location>
</feature>
<dbReference type="SMART" id="SM00191">
    <property type="entry name" value="Int_alpha"/>
    <property type="match status" value="2"/>
</dbReference>
<sequence>MAPAAWLLLCAAAQSPPPHDYQLLATLRAGEAGLPPPGGGAAAGGERFGASVATWGALAAVGAPGAYGGTGSVWLLELDERHRAVWSREVSNGSAPLRLAPAAQFGSAVAWLGDVEGDGGVALAVGATEEAEGARGAVYVCLFSAELALRRVVRISEGRGGFHSRLEAEGGDFRRLGRSLAALPGLYAGGAVGLAIGADSDYWSGGGRVHGTLFLVAIGREGRVEGAATIVQRGAAGMEGATPAAFAMALAALPDMDEPPDGVPELAVGAAGIAPDPSYRGAVYILKLHANGTGVRSYSTISHEDTPPLSFGAFFGATRRARPLLATLPRSIRRRAITLQRNAPPSPPSLNLKISSLPSLISRSHPSHPSTSRSLSSHPSTSRSHPSHPSTSRSLCSHPSTLRSHLPHPSTSLAALAPTGGGGGVTLAAGSLPCAAALLCPSGLHGGRVYVLSLRPNATLARTLLLEGGGAIASRFGSALAAARHSATARLLVGAMADSADGSRLDLSRALWWVSSEASPGAAVPLSSRWVGASAAFDASADWYFPWLAVNVSFPSSPLAAPLSLAIAPTDGAPPLAVGAVRAVSSVRRQPSGVPRLAQLTAHALCLHLDVPLADGRGCASFAQCDASPPHAAARLTLSLPSAAAAPLSVWVHDIDARWLPSDASPIPRSTAIEWVASPSALAVAAADPSLTRTGGSGAAAAAPPFWAEHRLAAAARRAFNASRPRDDPHAARFTFAPRRPVELLLGLRLHNASAPPPPGLVATLTACLSFSTAPPPPPHPPPPAAPPPPPLPPPAPPPLPSPPSPSSPPPSPPLPSPPLPSPPLPLSPPSPPLPSSPPPSPLAPPLLPPATPSPRVDLRGATWFVTSEADPGKLVANPNADAAALAASAAFTASANWYLPWYAAPARYTSSSPSSSPSPSSSSSSPSSPSTPLDVALRLDLRPPSDASVRVGAVPRVVTARAQPTAPSSRHVALVVDDLLCLQLDLPVANGAGCPSFAHCPFPSAHAAAHARLSLHQPAHTRAPPPLAANGSLFLLVHDLDLQWRHDDPALAASSLAASAGVEWVASHAASAVFAYNASRVRTGDTAGAPPYWAEHRYSPRLSANAPLHTAWPHPRDEGAVVFRFDGPLELDLYFGLRALFPAADAADAADAAAEALPVRTATVCLTLRRERDESSA</sequence>
<feature type="compositionally biased region" description="Low complexity" evidence="1">
    <location>
        <begin position="911"/>
        <end position="931"/>
    </location>
</feature>
<feature type="region of interest" description="Disordered" evidence="1">
    <location>
        <begin position="910"/>
        <end position="935"/>
    </location>
</feature>
<name>A0AB34JH89_PRYPA</name>
<protein>
    <submittedName>
        <fullName evidence="2">Uncharacterized protein</fullName>
    </submittedName>
</protein>
<dbReference type="InterPro" id="IPR013519">
    <property type="entry name" value="Int_alpha_beta-p"/>
</dbReference>
<evidence type="ECO:0000313" key="2">
    <source>
        <dbReference type="EMBL" id="KAL1521249.1"/>
    </source>
</evidence>
<feature type="region of interest" description="Disordered" evidence="1">
    <location>
        <begin position="360"/>
        <end position="415"/>
    </location>
</feature>
<feature type="region of interest" description="Disordered" evidence="1">
    <location>
        <begin position="773"/>
        <end position="855"/>
    </location>
</feature>
<evidence type="ECO:0000313" key="3">
    <source>
        <dbReference type="Proteomes" id="UP001515480"/>
    </source>
</evidence>
<dbReference type="Gene3D" id="2.130.10.130">
    <property type="entry name" value="Integrin alpha, N-terminal"/>
    <property type="match status" value="2"/>
</dbReference>
<dbReference type="AlphaFoldDB" id="A0AB34JH89"/>
<dbReference type="Proteomes" id="UP001515480">
    <property type="component" value="Unassembled WGS sequence"/>
</dbReference>
<dbReference type="InterPro" id="IPR051144">
    <property type="entry name" value="Formin_homology_domain"/>
</dbReference>
<dbReference type="SUPFAM" id="SSF69318">
    <property type="entry name" value="Integrin alpha N-terminal domain"/>
    <property type="match status" value="1"/>
</dbReference>
<comment type="caution">
    <text evidence="2">The sequence shown here is derived from an EMBL/GenBank/DDBJ whole genome shotgun (WGS) entry which is preliminary data.</text>
</comment>
<accession>A0AB34JH89</accession>
<reference evidence="2 3" key="1">
    <citation type="journal article" date="2024" name="Science">
        <title>Giant polyketide synthase enzymes in the biosynthesis of giant marine polyether toxins.</title>
        <authorList>
            <person name="Fallon T.R."/>
            <person name="Shende V.V."/>
            <person name="Wierzbicki I.H."/>
            <person name="Pendleton A.L."/>
            <person name="Watervoot N.F."/>
            <person name="Auber R.P."/>
            <person name="Gonzalez D.J."/>
            <person name="Wisecaver J.H."/>
            <person name="Moore B.S."/>
        </authorList>
    </citation>
    <scope>NUCLEOTIDE SEQUENCE [LARGE SCALE GENOMIC DNA]</scope>
    <source>
        <strain evidence="2 3">12B1</strain>
    </source>
</reference>